<feature type="chain" id="PRO_5016971707" evidence="1">
    <location>
        <begin position="22"/>
        <end position="523"/>
    </location>
</feature>
<evidence type="ECO:0000256" key="1">
    <source>
        <dbReference type="SAM" id="SignalP"/>
    </source>
</evidence>
<sequence>MAGKLLVAACLVALCAGMARAADPCSPTLNFFPTADQIGAPQLINNKTCKGDTVCNFPAVWQQKNQSAYTTKLQTTLEDGLFKVAFKQYGNEKPRLFFTPISAFLAEGSDVTECAQSRVPVPATRRLQQAEGQRYSVATAGEWSYSVSYDGAPAQEGDQIAGKSGQLDPLELNKDGEHCANITVTVTGLEVSPALPGFPSRFSSVQTVCWYRMSQQAKAQFEFDMCTTQQFTVNISNIAPLPQQLSQNGSSVVVNGKQAMLFRPVIHLFGRKNRTLNGEVIKELEYDTMNNPINFINRYIMLPANTTGNDTFSFVLDEDSLDEGYYKLSAKVALVSQFPDLVDLDGRTNIIQADSYGEDVRGFVEYSGVTVINETSMVGVQKSKTTLSAITSDKLNQNIQSGEPITFFWQFAGIGQERCFHDDVEIPDCASGVIVQANDVSHNSQQHTFRVEFTDVCGNSKQAEYSYTQQGVQAVSKVDYIPVVTDNLSLPAAASKQPRNSAAAAKPAGVLAVLLVLLAAALL</sequence>
<feature type="signal peptide" evidence="1">
    <location>
        <begin position="1"/>
        <end position="21"/>
    </location>
</feature>
<name>A0A383VCL8_TETOB</name>
<proteinExistence type="predicted"/>
<protein>
    <submittedName>
        <fullName evidence="2">Uncharacterized protein</fullName>
    </submittedName>
</protein>
<organism evidence="2 3">
    <name type="scientific">Tetradesmus obliquus</name>
    <name type="common">Green alga</name>
    <name type="synonym">Acutodesmus obliquus</name>
    <dbReference type="NCBI Taxonomy" id="3088"/>
    <lineage>
        <taxon>Eukaryota</taxon>
        <taxon>Viridiplantae</taxon>
        <taxon>Chlorophyta</taxon>
        <taxon>core chlorophytes</taxon>
        <taxon>Chlorophyceae</taxon>
        <taxon>CS clade</taxon>
        <taxon>Sphaeropleales</taxon>
        <taxon>Scenedesmaceae</taxon>
        <taxon>Tetradesmus</taxon>
    </lineage>
</organism>
<accession>A0A383VCL8</accession>
<dbReference type="EMBL" id="FNXT01000270">
    <property type="protein sequence ID" value="SZX62921.1"/>
    <property type="molecule type" value="Genomic_DNA"/>
</dbReference>
<reference evidence="2 3" key="1">
    <citation type="submission" date="2016-10" db="EMBL/GenBank/DDBJ databases">
        <authorList>
            <person name="Cai Z."/>
        </authorList>
    </citation>
    <scope>NUCLEOTIDE SEQUENCE [LARGE SCALE GENOMIC DNA]</scope>
</reference>
<evidence type="ECO:0000313" key="2">
    <source>
        <dbReference type="EMBL" id="SZX62921.1"/>
    </source>
</evidence>
<dbReference type="AlphaFoldDB" id="A0A383VCL8"/>
<evidence type="ECO:0000313" key="3">
    <source>
        <dbReference type="Proteomes" id="UP000256970"/>
    </source>
</evidence>
<keyword evidence="3" id="KW-1185">Reference proteome</keyword>
<keyword evidence="1" id="KW-0732">Signal</keyword>
<dbReference type="Proteomes" id="UP000256970">
    <property type="component" value="Unassembled WGS sequence"/>
</dbReference>
<gene>
    <name evidence="2" type="ORF">BQ4739_LOCUS3496</name>
</gene>